<dbReference type="EMBL" id="DAAGVM010000256">
    <property type="protein sequence ID" value="HAB4726454.1"/>
    <property type="molecule type" value="Genomic_DNA"/>
</dbReference>
<organism evidence="3">
    <name type="scientific">Salmonella diarizonae</name>
    <dbReference type="NCBI Taxonomy" id="59204"/>
    <lineage>
        <taxon>Bacteria</taxon>
        <taxon>Pseudomonadati</taxon>
        <taxon>Pseudomonadota</taxon>
        <taxon>Gammaproteobacteria</taxon>
        <taxon>Enterobacterales</taxon>
        <taxon>Enterobacteriaceae</taxon>
        <taxon>Salmonella</taxon>
    </lineage>
</organism>
<dbReference type="PANTHER" id="PTHR38105:SF5">
    <property type="entry name" value="OUTER MEMBRANE PROTEIN"/>
    <property type="match status" value="1"/>
</dbReference>
<comment type="caution">
    <text evidence="3">The sequence shown here is derived from an EMBL/GenBank/DDBJ whole genome shotgun (WGS) entry which is preliminary data.</text>
</comment>
<feature type="chain" id="PRO_5027542673" description="N-acetylneuraminic acid outer membrane channel protein NanC" evidence="2">
    <location>
        <begin position="23"/>
        <end position="152"/>
    </location>
</feature>
<dbReference type="PANTHER" id="PTHR38105">
    <property type="entry name" value="OUTER MEMBRANE PROTEIN-RELATED-RELATED"/>
    <property type="match status" value="1"/>
</dbReference>
<reference evidence="3" key="2">
    <citation type="submission" date="2019-10" db="EMBL/GenBank/DDBJ databases">
        <authorList>
            <consortium name="NCBI Pathogen Detection Project"/>
        </authorList>
    </citation>
    <scope>NUCLEOTIDE SEQUENCE</scope>
    <source>
        <strain evidence="3">Salmonella enterica</strain>
    </source>
</reference>
<gene>
    <name evidence="3" type="ORF">GBZ41_22720</name>
</gene>
<dbReference type="Gene3D" id="2.40.160.40">
    <property type="entry name" value="monomeric porin ompg"/>
    <property type="match status" value="1"/>
</dbReference>
<dbReference type="AlphaFoldDB" id="A0A6Y2X0F5"/>
<evidence type="ECO:0000313" key="3">
    <source>
        <dbReference type="EMBL" id="HAB4726454.1"/>
    </source>
</evidence>
<evidence type="ECO:0000256" key="1">
    <source>
        <dbReference type="ARBA" id="ARBA00022729"/>
    </source>
</evidence>
<evidence type="ECO:0000256" key="2">
    <source>
        <dbReference type="SAM" id="SignalP"/>
    </source>
</evidence>
<dbReference type="InterPro" id="IPR009331">
    <property type="entry name" value="Oligogalacturonate-sp_porin"/>
</dbReference>
<dbReference type="GO" id="GO:0015288">
    <property type="term" value="F:porin activity"/>
    <property type="evidence" value="ECO:0007669"/>
    <property type="project" value="TreeGrafter"/>
</dbReference>
<feature type="non-terminal residue" evidence="3">
    <location>
        <position position="152"/>
    </location>
</feature>
<proteinExistence type="predicted"/>
<dbReference type="GO" id="GO:0009279">
    <property type="term" value="C:cell outer membrane"/>
    <property type="evidence" value="ECO:0007669"/>
    <property type="project" value="TreeGrafter"/>
</dbReference>
<name>A0A6Y2X0F5_SALDZ</name>
<dbReference type="Pfam" id="PF06178">
    <property type="entry name" value="KdgM"/>
    <property type="match status" value="1"/>
</dbReference>
<dbReference type="GO" id="GO:0015772">
    <property type="term" value="P:oligosaccharide transport"/>
    <property type="evidence" value="ECO:0007669"/>
    <property type="project" value="TreeGrafter"/>
</dbReference>
<evidence type="ECO:0008006" key="4">
    <source>
        <dbReference type="Google" id="ProtNLM"/>
    </source>
</evidence>
<reference evidence="3" key="1">
    <citation type="journal article" date="2018" name="Genome Biol.">
        <title>SKESA: strategic k-mer extension for scrupulous assemblies.</title>
        <authorList>
            <person name="Souvorov A."/>
            <person name="Agarwala R."/>
            <person name="Lipman D.J."/>
        </authorList>
    </citation>
    <scope>NUCLEOTIDE SEQUENCE</scope>
    <source>
        <strain evidence="3">Salmonella enterica</strain>
    </source>
</reference>
<dbReference type="InterPro" id="IPR053713">
    <property type="entry name" value="Bact_OM_Channel_sf"/>
</dbReference>
<sequence>MKINRYLLGMVSFIAFSSYLQAATIDYRHEYADRTRINKDRIAIIEKLPNGIGFYVDASVKSGGVDGEQDKYLSDLVTNAIEMGVSYNYKITDHVVLQPGFIFESGSDTSIYKPYLRLQYNFDSGVYMAGRYRYDYARKTANNIDDEKTNRF</sequence>
<feature type="signal peptide" evidence="2">
    <location>
        <begin position="1"/>
        <end position="22"/>
    </location>
</feature>
<accession>A0A6Y2X0F5</accession>
<keyword evidence="1 2" id="KW-0732">Signal</keyword>
<protein>
    <recommendedName>
        <fullName evidence="4">N-acetylneuraminic acid outer membrane channel protein NanC</fullName>
    </recommendedName>
</protein>